<gene>
    <name evidence="4" type="ORF">G0P99_03785</name>
</gene>
<evidence type="ECO:0000256" key="1">
    <source>
        <dbReference type="SAM" id="MobiDB-lite"/>
    </source>
</evidence>
<feature type="region of interest" description="Disordered" evidence="1">
    <location>
        <begin position="175"/>
        <end position="202"/>
    </location>
</feature>
<dbReference type="InterPro" id="IPR011041">
    <property type="entry name" value="Quinoprot_gluc/sorb_DH_b-prop"/>
</dbReference>
<reference evidence="4" key="1">
    <citation type="submission" date="2020-02" db="EMBL/GenBank/DDBJ databases">
        <title>Delineation of the pyrene-degrading pathway in Roseobacter clade bacteria by genomic analysis.</title>
        <authorList>
            <person name="Zhou H."/>
            <person name="Wang H."/>
        </authorList>
    </citation>
    <scope>NUCLEOTIDE SEQUENCE</scope>
    <source>
        <strain evidence="4">PrR005</strain>
    </source>
</reference>
<protein>
    <submittedName>
        <fullName evidence="4">PQQ-dependent sugar dehydrogenase</fullName>
    </submittedName>
</protein>
<evidence type="ECO:0000259" key="3">
    <source>
        <dbReference type="Pfam" id="PF07995"/>
    </source>
</evidence>
<comment type="caution">
    <text evidence="4">The sequence shown here is derived from an EMBL/GenBank/DDBJ whole genome shotgun (WGS) entry which is preliminary data.</text>
</comment>
<feature type="signal peptide" evidence="2">
    <location>
        <begin position="1"/>
        <end position="22"/>
    </location>
</feature>
<dbReference type="EMBL" id="JAAGOX010000005">
    <property type="protein sequence ID" value="NDW44074.1"/>
    <property type="molecule type" value="Genomic_DNA"/>
</dbReference>
<name>A0A6B2NP71_9RHOB</name>
<keyword evidence="2" id="KW-0732">Signal</keyword>
<dbReference type="InterPro" id="IPR012938">
    <property type="entry name" value="Glc/Sorbosone_DH"/>
</dbReference>
<dbReference type="AlphaFoldDB" id="A0A6B2NP71"/>
<feature type="chain" id="PRO_5025572103" evidence="2">
    <location>
        <begin position="23"/>
        <end position="370"/>
    </location>
</feature>
<organism evidence="4">
    <name type="scientific">Ruegeria sp. PrR005</name>
    <dbReference type="NCBI Taxonomy" id="2706882"/>
    <lineage>
        <taxon>Bacteria</taxon>
        <taxon>Pseudomonadati</taxon>
        <taxon>Pseudomonadota</taxon>
        <taxon>Alphaproteobacteria</taxon>
        <taxon>Rhodobacterales</taxon>
        <taxon>Roseobacteraceae</taxon>
        <taxon>Ruegeria</taxon>
    </lineage>
</organism>
<dbReference type="SUPFAM" id="SSF50952">
    <property type="entry name" value="Soluble quinoprotein glucose dehydrogenase"/>
    <property type="match status" value="1"/>
</dbReference>
<dbReference type="PANTHER" id="PTHR19328">
    <property type="entry name" value="HEDGEHOG-INTERACTING PROTEIN"/>
    <property type="match status" value="1"/>
</dbReference>
<sequence>MFSRSFAALILALSFFGSIAAAQSVLTTSAGQVRLEIMAEGLDTPWAVAPLPEGGALVTERGGRLVLARDGRLDPVAGVPRVRASGQGGLLDITLARDFTQSRRLYLTYARPQPGGGAGTAVAVARLSPDNRRLEQVRTIFEAAPVSKGGRHFGSRVVEAADGTLFVTLGDRGEGATAQDRSNHNGSVIRIRPDGSVPGDNPFVGQSGVRPEIWSWGHRNPQGAGLDGQGQLWISEHGAKGGDEINLIRKGTNYGWPVISYGVEYSGKKIGEGTHKAGMEQPRFYWDPSIAPSGLLVYSGKLWPRWRGHILVGSLKFDHIARLSGAPLRAPEQIKSPETERVRDIVEAPDGTIWFISEGRGTVYRMRPAS</sequence>
<dbReference type="Gene3D" id="2.120.10.30">
    <property type="entry name" value="TolB, C-terminal domain"/>
    <property type="match status" value="1"/>
</dbReference>
<evidence type="ECO:0000313" key="4">
    <source>
        <dbReference type="EMBL" id="NDW44074.1"/>
    </source>
</evidence>
<dbReference type="InterPro" id="IPR011042">
    <property type="entry name" value="6-blade_b-propeller_TolB-like"/>
</dbReference>
<dbReference type="Pfam" id="PF07995">
    <property type="entry name" value="GSDH"/>
    <property type="match status" value="1"/>
</dbReference>
<evidence type="ECO:0000256" key="2">
    <source>
        <dbReference type="SAM" id="SignalP"/>
    </source>
</evidence>
<accession>A0A6B2NP71</accession>
<proteinExistence type="predicted"/>
<dbReference type="RefSeq" id="WP_164127873.1">
    <property type="nucleotide sequence ID" value="NZ_JAAGOX010000005.1"/>
</dbReference>
<dbReference type="PANTHER" id="PTHR19328:SF75">
    <property type="entry name" value="ALDOSE SUGAR DEHYDROGENASE YLII"/>
    <property type="match status" value="1"/>
</dbReference>
<feature type="domain" description="Glucose/Sorbosone dehydrogenase" evidence="3">
    <location>
        <begin position="42"/>
        <end position="363"/>
    </location>
</feature>